<evidence type="ECO:0000313" key="3">
    <source>
        <dbReference type="EMBL" id="CAB4833706.1"/>
    </source>
</evidence>
<name>A0A6J7AL48_9ZZZZ</name>
<dbReference type="EMBL" id="CAFAAV010000233">
    <property type="protein sequence ID" value="CAB4833706.1"/>
    <property type="molecule type" value="Genomic_DNA"/>
</dbReference>
<evidence type="ECO:0000313" key="5">
    <source>
        <dbReference type="EMBL" id="CAB4986151.1"/>
    </source>
</evidence>
<dbReference type="Pfam" id="PF12005">
    <property type="entry name" value="DUF3499"/>
    <property type="match status" value="1"/>
</dbReference>
<reference evidence="3" key="1">
    <citation type="submission" date="2020-05" db="EMBL/GenBank/DDBJ databases">
        <authorList>
            <person name="Chiriac C."/>
            <person name="Salcher M."/>
            <person name="Ghai R."/>
            <person name="Kavagutti S V."/>
        </authorList>
    </citation>
    <scope>NUCLEOTIDE SEQUENCE</scope>
</reference>
<evidence type="ECO:0000313" key="2">
    <source>
        <dbReference type="EMBL" id="CAB4703341.1"/>
    </source>
</evidence>
<dbReference type="EMBL" id="CAEZYF010000001">
    <property type="protein sequence ID" value="CAB4703341.1"/>
    <property type="molecule type" value="Genomic_DNA"/>
</dbReference>
<dbReference type="EMBL" id="CAFBMT010000008">
    <property type="protein sequence ID" value="CAB4934827.1"/>
    <property type="molecule type" value="Genomic_DNA"/>
</dbReference>
<dbReference type="EMBL" id="CAFBOL010000023">
    <property type="protein sequence ID" value="CAB4986151.1"/>
    <property type="molecule type" value="Genomic_DNA"/>
</dbReference>
<organism evidence="3">
    <name type="scientific">freshwater metagenome</name>
    <dbReference type="NCBI Taxonomy" id="449393"/>
    <lineage>
        <taxon>unclassified sequences</taxon>
        <taxon>metagenomes</taxon>
        <taxon>ecological metagenomes</taxon>
    </lineage>
</organism>
<evidence type="ECO:0000313" key="1">
    <source>
        <dbReference type="EMBL" id="CAB4364176.1"/>
    </source>
</evidence>
<accession>A0A6J7AL48</accession>
<sequence>MSRQCSRTGCAELATATLSYQYARSLVWLDDLYDERDPHAYDLCQRHTARLSVPNGWRLEDRRTSRQLVYAGAGRLAG</sequence>
<protein>
    <submittedName>
        <fullName evidence="3">Unannotated protein</fullName>
    </submittedName>
</protein>
<evidence type="ECO:0000313" key="4">
    <source>
        <dbReference type="EMBL" id="CAB4934827.1"/>
    </source>
</evidence>
<proteinExistence type="predicted"/>
<dbReference type="EMBL" id="CAESGF010000011">
    <property type="protein sequence ID" value="CAB4364176.1"/>
    <property type="molecule type" value="Genomic_DNA"/>
</dbReference>
<gene>
    <name evidence="2" type="ORF">UFOPK2656_00194</name>
    <name evidence="3" type="ORF">UFOPK3099_02395</name>
    <name evidence="4" type="ORF">UFOPK3651_01725</name>
    <name evidence="5" type="ORF">UFOPK3931_01153</name>
    <name evidence="1" type="ORF">UFOPK4189_01942</name>
</gene>
<dbReference type="AlphaFoldDB" id="A0A6J7AL48"/>
<dbReference type="InterPro" id="IPR021888">
    <property type="entry name" value="DUF3499"/>
</dbReference>